<gene>
    <name evidence="11" type="ORF">QTG54_013554</name>
</gene>
<evidence type="ECO:0000256" key="5">
    <source>
        <dbReference type="ARBA" id="ARBA00023043"/>
    </source>
</evidence>
<feature type="compositionally biased region" description="Low complexity" evidence="8">
    <location>
        <begin position="20"/>
        <end position="38"/>
    </location>
</feature>
<dbReference type="Pfam" id="PF12796">
    <property type="entry name" value="Ank_2"/>
    <property type="match status" value="1"/>
</dbReference>
<evidence type="ECO:0000256" key="3">
    <source>
        <dbReference type="ARBA" id="ARBA00022737"/>
    </source>
</evidence>
<evidence type="ECO:0000313" key="11">
    <source>
        <dbReference type="EMBL" id="KAK1735848.1"/>
    </source>
</evidence>
<feature type="region of interest" description="Disordered" evidence="8">
    <location>
        <begin position="1"/>
        <end position="47"/>
    </location>
</feature>
<feature type="domain" description="Ion transport" evidence="10">
    <location>
        <begin position="407"/>
        <end position="650"/>
    </location>
</feature>
<organism evidence="11 12">
    <name type="scientific">Skeletonema marinoi</name>
    <dbReference type="NCBI Taxonomy" id="267567"/>
    <lineage>
        <taxon>Eukaryota</taxon>
        <taxon>Sar</taxon>
        <taxon>Stramenopiles</taxon>
        <taxon>Ochrophyta</taxon>
        <taxon>Bacillariophyta</taxon>
        <taxon>Coscinodiscophyceae</taxon>
        <taxon>Thalassiosirophycidae</taxon>
        <taxon>Thalassiosirales</taxon>
        <taxon>Skeletonemataceae</taxon>
        <taxon>Skeletonema</taxon>
        <taxon>Skeletonema marinoi-dohrnii complex</taxon>
    </lineage>
</organism>
<dbReference type="PANTHER" id="PTHR24153:SF8">
    <property type="entry name" value="FORKED, ISOFORM F"/>
    <property type="match status" value="1"/>
</dbReference>
<protein>
    <submittedName>
        <fullName evidence="11">Ion transport protein</fullName>
    </submittedName>
</protein>
<keyword evidence="2 9" id="KW-0812">Transmembrane</keyword>
<evidence type="ECO:0000259" key="10">
    <source>
        <dbReference type="Pfam" id="PF00520"/>
    </source>
</evidence>
<dbReference type="EMBL" id="JATAAI010000032">
    <property type="protein sequence ID" value="KAK1735848.1"/>
    <property type="molecule type" value="Genomic_DNA"/>
</dbReference>
<reference evidence="11" key="1">
    <citation type="submission" date="2023-06" db="EMBL/GenBank/DDBJ databases">
        <title>Survivors Of The Sea: Transcriptome response of Skeletonema marinoi to long-term dormancy.</title>
        <authorList>
            <person name="Pinder M.I.M."/>
            <person name="Kourtchenko O."/>
            <person name="Robertson E.K."/>
            <person name="Larsson T."/>
            <person name="Maumus F."/>
            <person name="Osuna-Cruz C.M."/>
            <person name="Vancaester E."/>
            <person name="Stenow R."/>
            <person name="Vandepoele K."/>
            <person name="Ploug H."/>
            <person name="Bruchert V."/>
            <person name="Godhe A."/>
            <person name="Topel M."/>
        </authorList>
    </citation>
    <scope>NUCLEOTIDE SEQUENCE</scope>
    <source>
        <strain evidence="11">R05AC</strain>
    </source>
</reference>
<feature type="transmembrane region" description="Helical" evidence="9">
    <location>
        <begin position="619"/>
        <end position="641"/>
    </location>
</feature>
<feature type="coiled-coil region" evidence="7">
    <location>
        <begin position="797"/>
        <end position="842"/>
    </location>
</feature>
<dbReference type="Gene3D" id="1.25.40.20">
    <property type="entry name" value="Ankyrin repeat-containing domain"/>
    <property type="match status" value="1"/>
</dbReference>
<proteinExistence type="predicted"/>
<feature type="transmembrane region" description="Helical" evidence="9">
    <location>
        <begin position="400"/>
        <end position="420"/>
    </location>
</feature>
<feature type="transmembrane region" description="Helical" evidence="9">
    <location>
        <begin position="440"/>
        <end position="465"/>
    </location>
</feature>
<evidence type="ECO:0000256" key="2">
    <source>
        <dbReference type="ARBA" id="ARBA00022692"/>
    </source>
</evidence>
<feature type="compositionally biased region" description="Gly residues" evidence="8">
    <location>
        <begin position="9"/>
        <end position="19"/>
    </location>
</feature>
<evidence type="ECO:0000256" key="1">
    <source>
        <dbReference type="ARBA" id="ARBA00004141"/>
    </source>
</evidence>
<dbReference type="SUPFAM" id="SSF48403">
    <property type="entry name" value="Ankyrin repeat"/>
    <property type="match status" value="1"/>
</dbReference>
<name>A0AAD8XY45_9STRA</name>
<dbReference type="GO" id="GO:0051017">
    <property type="term" value="P:actin filament bundle assembly"/>
    <property type="evidence" value="ECO:0007669"/>
    <property type="project" value="TreeGrafter"/>
</dbReference>
<evidence type="ECO:0000256" key="4">
    <source>
        <dbReference type="ARBA" id="ARBA00022989"/>
    </source>
</evidence>
<dbReference type="Pfam" id="PF00520">
    <property type="entry name" value="Ion_trans"/>
    <property type="match status" value="1"/>
</dbReference>
<dbReference type="InterPro" id="IPR005821">
    <property type="entry name" value="Ion_trans_dom"/>
</dbReference>
<feature type="transmembrane region" description="Helical" evidence="9">
    <location>
        <begin position="749"/>
        <end position="775"/>
    </location>
</feature>
<keyword evidence="4 9" id="KW-1133">Transmembrane helix</keyword>
<evidence type="ECO:0000256" key="6">
    <source>
        <dbReference type="ARBA" id="ARBA00023136"/>
    </source>
</evidence>
<evidence type="ECO:0000256" key="9">
    <source>
        <dbReference type="SAM" id="Phobius"/>
    </source>
</evidence>
<feature type="transmembrane region" description="Helical" evidence="9">
    <location>
        <begin position="477"/>
        <end position="495"/>
    </location>
</feature>
<sequence length="868" mass="97191">MADLVGRTIGAGGRGGGRGVASSMRSSNNSNNNNNASRQMPSGGGDVSALYNLVESAMFNMPQPDPTTNELRPAELGRMREMLQQTWEGIREWLAAHPNRGDRQNAAMHQGQFLTTTLHMVCKLTDPPVDVVEMLIDCSEETVTWPDSNGWLPLHHACANGASGKVLAVLVEAYPEGKIKQDKRYRTPLHFAFFRKDAHEDKMNLKADAKRSMMNPLNDDEDDVGNSMPEIVALLADSGAAELQDEGGMLPMHYASAYGTTREVLEVLLEVYPESITKRENKGRNPLHLAMVNAHRKSSPNVVGFLLEVNAAEIINVHDDDSHLPIHLLSMASKFPEEKIMERKNASDCLKLYLNARPKATADFLTAIQTLPEWLRDIAVISDHIQNILNHKIVQRFPTMILILDFVFLIMVIVVFEITTSQTIDHFFDPSNNTATSPGLVFLTFVAGAYFLLREMVQIVSLMALGNAGSWLGDMGNWLDVALIFFIFYFGGVMFTNSPMSPDAFRSGTAITKGIMWMSVISFLKSTQVEFSVFVSGVFYVVQRLAAFLLALSVILLMFSQMFYIIYAQTEECLCNKDFPEANPFPHCDFKWSLLKVYTMLMGEIGNEMRYSTLPIAQFLYIAFAFLVVILLSNVLIAIVTDSYGVIKNERSAMVFWGNRLDFVAEMDAIKNVGKRIKACCGKGDSGAPGAPTNVQETPNGEPIPLEGLEEKGSGKFRAGWQSLMNLFDRNLYETYDVQPSSIEFWCYVLVRFGAFFFVIPLWLLVGLCTAGWLWPPQVREWMFQQKKAAISRADMAQEVTNQINQLKTEIMKLRIEMKGEMKSDRKEFAGLKTEVEAIQAEVMADLLQVKEIMVTLLDMSRDNLGTR</sequence>
<evidence type="ECO:0000313" key="12">
    <source>
        <dbReference type="Proteomes" id="UP001224775"/>
    </source>
</evidence>
<keyword evidence="3" id="KW-0677">Repeat</keyword>
<accession>A0AAD8XY45</accession>
<dbReference type="GO" id="GO:0051015">
    <property type="term" value="F:actin filament binding"/>
    <property type="evidence" value="ECO:0007669"/>
    <property type="project" value="TreeGrafter"/>
</dbReference>
<keyword evidence="12" id="KW-1185">Reference proteome</keyword>
<keyword evidence="7" id="KW-0175">Coiled coil</keyword>
<keyword evidence="6 9" id="KW-0472">Membrane</keyword>
<evidence type="ECO:0000256" key="7">
    <source>
        <dbReference type="SAM" id="Coils"/>
    </source>
</evidence>
<dbReference type="Proteomes" id="UP001224775">
    <property type="component" value="Unassembled WGS sequence"/>
</dbReference>
<dbReference type="SMART" id="SM00248">
    <property type="entry name" value="ANK"/>
    <property type="match status" value="3"/>
</dbReference>
<feature type="transmembrane region" description="Helical" evidence="9">
    <location>
        <begin position="515"/>
        <end position="541"/>
    </location>
</feature>
<dbReference type="AlphaFoldDB" id="A0AAD8XY45"/>
<keyword evidence="5" id="KW-0040">ANK repeat</keyword>
<feature type="transmembrane region" description="Helical" evidence="9">
    <location>
        <begin position="548"/>
        <end position="567"/>
    </location>
</feature>
<evidence type="ECO:0000256" key="8">
    <source>
        <dbReference type="SAM" id="MobiDB-lite"/>
    </source>
</evidence>
<dbReference type="PANTHER" id="PTHR24153">
    <property type="entry name" value="ESPIN"/>
    <property type="match status" value="1"/>
</dbReference>
<dbReference type="InterPro" id="IPR052420">
    <property type="entry name" value="Espin/Espin-like"/>
</dbReference>
<dbReference type="InterPro" id="IPR002110">
    <property type="entry name" value="Ankyrin_rpt"/>
</dbReference>
<dbReference type="InterPro" id="IPR036770">
    <property type="entry name" value="Ankyrin_rpt-contain_sf"/>
</dbReference>
<dbReference type="GO" id="GO:0016020">
    <property type="term" value="C:membrane"/>
    <property type="evidence" value="ECO:0007669"/>
    <property type="project" value="UniProtKB-SubCell"/>
</dbReference>
<comment type="subcellular location">
    <subcellularLocation>
        <location evidence="1">Membrane</location>
        <topology evidence="1">Multi-pass membrane protein</topology>
    </subcellularLocation>
</comment>
<dbReference type="GO" id="GO:0005216">
    <property type="term" value="F:monoatomic ion channel activity"/>
    <property type="evidence" value="ECO:0007669"/>
    <property type="project" value="InterPro"/>
</dbReference>
<dbReference type="GO" id="GO:0005737">
    <property type="term" value="C:cytoplasm"/>
    <property type="evidence" value="ECO:0007669"/>
    <property type="project" value="TreeGrafter"/>
</dbReference>
<comment type="caution">
    <text evidence="11">The sequence shown here is derived from an EMBL/GenBank/DDBJ whole genome shotgun (WGS) entry which is preliminary data.</text>
</comment>